<evidence type="ECO:0000313" key="1">
    <source>
        <dbReference type="EMBL" id="RRH87868.1"/>
    </source>
</evidence>
<keyword evidence="2" id="KW-1185">Reference proteome</keyword>
<dbReference type="AlphaFoldDB" id="A0A3P3ER69"/>
<dbReference type="EMBL" id="RQXT01000094">
    <property type="protein sequence ID" value="RRH87868.1"/>
    <property type="molecule type" value="Genomic_DNA"/>
</dbReference>
<protein>
    <submittedName>
        <fullName evidence="1">Type II toxin-antitoxin system YhaV family toxin</fullName>
    </submittedName>
</protein>
<gene>
    <name evidence="1" type="ORF">EH240_35685</name>
</gene>
<organism evidence="1 2">
    <name type="scientific">Mesorhizobium tamadayense</name>
    <dbReference type="NCBI Taxonomy" id="425306"/>
    <lineage>
        <taxon>Bacteria</taxon>
        <taxon>Pseudomonadati</taxon>
        <taxon>Pseudomonadota</taxon>
        <taxon>Alphaproteobacteria</taxon>
        <taxon>Hyphomicrobiales</taxon>
        <taxon>Phyllobacteriaceae</taxon>
        <taxon>Mesorhizobium</taxon>
    </lineage>
</organism>
<evidence type="ECO:0000313" key="2">
    <source>
        <dbReference type="Proteomes" id="UP000273786"/>
    </source>
</evidence>
<accession>A0A3P3ER69</accession>
<comment type="caution">
    <text evidence="1">The sequence shown here is derived from an EMBL/GenBank/DDBJ whole genome shotgun (WGS) entry which is preliminary data.</text>
</comment>
<proteinExistence type="predicted"/>
<dbReference type="Proteomes" id="UP000273786">
    <property type="component" value="Unassembled WGS sequence"/>
</dbReference>
<dbReference type="GO" id="GO:0004540">
    <property type="term" value="F:RNA nuclease activity"/>
    <property type="evidence" value="ECO:0007669"/>
    <property type="project" value="InterPro"/>
</dbReference>
<reference evidence="1 2" key="1">
    <citation type="submission" date="2018-11" db="EMBL/GenBank/DDBJ databases">
        <title>the genome of Mesorhizobium tamadayense DSM 28320.</title>
        <authorList>
            <person name="Gao J."/>
        </authorList>
    </citation>
    <scope>NUCLEOTIDE SEQUENCE [LARGE SCALE GENOMIC DNA]</scope>
    <source>
        <strain evidence="1 2">DSM 28320</strain>
    </source>
</reference>
<dbReference type="OrthoDB" id="515905at2"/>
<dbReference type="RefSeq" id="WP_125007040.1">
    <property type="nucleotide sequence ID" value="NZ_RQXT01000094.1"/>
</dbReference>
<dbReference type="Pfam" id="PF11663">
    <property type="entry name" value="Toxin_YhaV"/>
    <property type="match status" value="1"/>
</dbReference>
<name>A0A3P3ER69_9HYPH</name>
<dbReference type="InterPro" id="IPR021679">
    <property type="entry name" value="Toxin_endonuclease_YhaV"/>
</dbReference>
<dbReference type="GO" id="GO:0110001">
    <property type="term" value="C:toxin-antitoxin complex"/>
    <property type="evidence" value="ECO:0007669"/>
    <property type="project" value="InterPro"/>
</dbReference>
<sequence length="167" mass="19287">MSDDILEINGWTIYAHPLFLDQLEALIEAVEKARKKHPREYKKKRAAKLLAAVLKVAFEDIPGDPTREAYRQGATLGDEYKHWFRAKFLQQFRLFFRYQQLQSVKIIVLAWVNDESTLRAYDSANDAYAVFRKMLKRGNPPDSWTELLAAASAPSAKRRLARSTRDG</sequence>